<comment type="caution">
    <text evidence="2">The sequence shown here is derived from an EMBL/GenBank/DDBJ whole genome shotgun (WGS) entry which is preliminary data.</text>
</comment>
<evidence type="ECO:0000256" key="1">
    <source>
        <dbReference type="SAM" id="MobiDB-lite"/>
    </source>
</evidence>
<evidence type="ECO:0000313" key="3">
    <source>
        <dbReference type="Proteomes" id="UP001175000"/>
    </source>
</evidence>
<dbReference type="Proteomes" id="UP001175000">
    <property type="component" value="Unassembled WGS sequence"/>
</dbReference>
<sequence length="344" mass="36851">MQWLCSGRLDSEETLPDWEELFPPPWDKPYTGIFKMAPYMALNILSSELGPLVEKNSVSGRQSVPLAPETLPTTSSHTMENADKIIRRARQSIHEFSLLKRSFSPRLQHHQYGSSSSSLNNPQPQPRSNASPVTVPGYAPPAEDHSPATGHHRSHSTSHRSSPLPVFQDSSRPPPSMDVTQMLLDELRKAKTGGPGSTVISAKSPDHSKTYESSLGTGLLQKLSTSGYSEMSTTREVESDSDASSEDGAKSQTAGKRALDDKEPRVDASLGAHAGSNSLSALDPSILDMLVRKLEAVKDFAEVGQGASAGSSSGKSRRRRKKRSQVVGEADGDGGVVGSGEHAG</sequence>
<feature type="compositionally biased region" description="Basic and acidic residues" evidence="1">
    <location>
        <begin position="257"/>
        <end position="266"/>
    </location>
</feature>
<organism evidence="2 3">
    <name type="scientific">Immersiella caudata</name>
    <dbReference type="NCBI Taxonomy" id="314043"/>
    <lineage>
        <taxon>Eukaryota</taxon>
        <taxon>Fungi</taxon>
        <taxon>Dikarya</taxon>
        <taxon>Ascomycota</taxon>
        <taxon>Pezizomycotina</taxon>
        <taxon>Sordariomycetes</taxon>
        <taxon>Sordariomycetidae</taxon>
        <taxon>Sordariales</taxon>
        <taxon>Lasiosphaeriaceae</taxon>
        <taxon>Immersiella</taxon>
    </lineage>
</organism>
<dbReference type="AlphaFoldDB" id="A0AA39XD50"/>
<keyword evidence="3" id="KW-1185">Reference proteome</keyword>
<feature type="compositionally biased region" description="Low complexity" evidence="1">
    <location>
        <begin position="114"/>
        <end position="129"/>
    </location>
</feature>
<feature type="compositionally biased region" description="Polar residues" evidence="1">
    <location>
        <begin position="211"/>
        <end position="232"/>
    </location>
</feature>
<feature type="compositionally biased region" description="Basic residues" evidence="1">
    <location>
        <begin position="315"/>
        <end position="324"/>
    </location>
</feature>
<proteinExistence type="predicted"/>
<reference evidence="2" key="1">
    <citation type="submission" date="2023-06" db="EMBL/GenBank/DDBJ databases">
        <title>Genome-scale phylogeny and comparative genomics of the fungal order Sordariales.</title>
        <authorList>
            <consortium name="Lawrence Berkeley National Laboratory"/>
            <person name="Hensen N."/>
            <person name="Bonometti L."/>
            <person name="Westerberg I."/>
            <person name="Brannstrom I.O."/>
            <person name="Guillou S."/>
            <person name="Cros-Aarteil S."/>
            <person name="Calhoun S."/>
            <person name="Haridas S."/>
            <person name="Kuo A."/>
            <person name="Mondo S."/>
            <person name="Pangilinan J."/>
            <person name="Riley R."/>
            <person name="Labutti K."/>
            <person name="Andreopoulos B."/>
            <person name="Lipzen A."/>
            <person name="Chen C."/>
            <person name="Yanf M."/>
            <person name="Daum C."/>
            <person name="Ng V."/>
            <person name="Clum A."/>
            <person name="Steindorff A."/>
            <person name="Ohm R."/>
            <person name="Martin F."/>
            <person name="Silar P."/>
            <person name="Natvig D."/>
            <person name="Lalanne C."/>
            <person name="Gautier V."/>
            <person name="Ament-Velasquez S.L."/>
            <person name="Kruys A."/>
            <person name="Hutchinson M.I."/>
            <person name="Powell A.J."/>
            <person name="Barry K."/>
            <person name="Miller A.N."/>
            <person name="Grigoriev I.V."/>
            <person name="Debuchy R."/>
            <person name="Gladieux P."/>
            <person name="Thoren M.H."/>
            <person name="Johannesson H."/>
        </authorList>
    </citation>
    <scope>NUCLEOTIDE SEQUENCE</scope>
    <source>
        <strain evidence="2">CBS 606.72</strain>
    </source>
</reference>
<accession>A0AA39XD50</accession>
<gene>
    <name evidence="2" type="ORF">B0T14DRAFT_502268</name>
</gene>
<feature type="region of interest" description="Disordered" evidence="1">
    <location>
        <begin position="108"/>
        <end position="282"/>
    </location>
</feature>
<name>A0AA39XD50_9PEZI</name>
<protein>
    <submittedName>
        <fullName evidence="2">Uncharacterized protein</fullName>
    </submittedName>
</protein>
<evidence type="ECO:0000313" key="2">
    <source>
        <dbReference type="EMBL" id="KAK0631734.1"/>
    </source>
</evidence>
<feature type="region of interest" description="Disordered" evidence="1">
    <location>
        <begin position="301"/>
        <end position="344"/>
    </location>
</feature>
<dbReference type="EMBL" id="JAULSU010000001">
    <property type="protein sequence ID" value="KAK0631734.1"/>
    <property type="molecule type" value="Genomic_DNA"/>
</dbReference>
<feature type="region of interest" description="Disordered" evidence="1">
    <location>
        <begin position="57"/>
        <end position="80"/>
    </location>
</feature>
<feature type="compositionally biased region" description="Low complexity" evidence="1">
    <location>
        <begin position="303"/>
        <end position="314"/>
    </location>
</feature>